<reference evidence="1 2" key="1">
    <citation type="submission" date="2020-01" db="EMBL/GenBank/DDBJ databases">
        <title>Paenibacillus sp. nov., isolated from tomato rhizosphere.</title>
        <authorList>
            <person name="Weon H.-Y."/>
            <person name="Lee S.A."/>
        </authorList>
    </citation>
    <scope>NUCLEOTIDE SEQUENCE [LARGE SCALE GENOMIC DNA]</scope>
    <source>
        <strain evidence="1 2">12200R-189</strain>
    </source>
</reference>
<dbReference type="EMBL" id="CP048209">
    <property type="protein sequence ID" value="QHT61706.1"/>
    <property type="molecule type" value="Genomic_DNA"/>
</dbReference>
<protein>
    <submittedName>
        <fullName evidence="1">Uncharacterized protein</fullName>
    </submittedName>
</protein>
<dbReference type="AlphaFoldDB" id="A0A6C0FX55"/>
<name>A0A6C0FX55_9BACL</name>
<evidence type="ECO:0000313" key="1">
    <source>
        <dbReference type="EMBL" id="QHT61706.1"/>
    </source>
</evidence>
<gene>
    <name evidence="1" type="ORF">GXP70_18145</name>
</gene>
<organism evidence="1 2">
    <name type="scientific">Paenibacillus lycopersici</name>
    <dbReference type="NCBI Taxonomy" id="2704462"/>
    <lineage>
        <taxon>Bacteria</taxon>
        <taxon>Bacillati</taxon>
        <taxon>Bacillota</taxon>
        <taxon>Bacilli</taxon>
        <taxon>Bacillales</taxon>
        <taxon>Paenibacillaceae</taxon>
        <taxon>Paenibacillus</taxon>
    </lineage>
</organism>
<evidence type="ECO:0000313" key="2">
    <source>
        <dbReference type="Proteomes" id="UP000476064"/>
    </source>
</evidence>
<keyword evidence="2" id="KW-1185">Reference proteome</keyword>
<dbReference type="RefSeq" id="WP_162358145.1">
    <property type="nucleotide sequence ID" value="NZ_CP048209.1"/>
</dbReference>
<accession>A0A6C0FX55</accession>
<proteinExistence type="predicted"/>
<dbReference type="KEGG" id="plyc:GXP70_18145"/>
<dbReference type="Proteomes" id="UP000476064">
    <property type="component" value="Chromosome"/>
</dbReference>
<sequence>MMSTIIITMGAIVFLLLCQLHIERSRAERKLSELEAHWAAERRDLLDRIQAPSFEAYAGKVIREKRAEQPPEGKEEPIDFIS</sequence>